<name>A0A6V6Y1A8_9FIRM</name>
<keyword evidence="3" id="KW-1185">Reference proteome</keyword>
<organism evidence="2 3">
    <name type="scientific">Aedoeadaptatus nemausensis</name>
    <dbReference type="NCBI Taxonomy" id="2582829"/>
    <lineage>
        <taxon>Bacteria</taxon>
        <taxon>Bacillati</taxon>
        <taxon>Bacillota</taxon>
        <taxon>Tissierellia</taxon>
        <taxon>Tissierellales</taxon>
        <taxon>Peptoniphilaceae</taxon>
        <taxon>Aedoeadaptatus</taxon>
    </lineage>
</organism>
<comment type="caution">
    <text evidence="2">The sequence shown here is derived from an EMBL/GenBank/DDBJ whole genome shotgun (WGS) entry which is preliminary data.</text>
</comment>
<evidence type="ECO:0000259" key="1">
    <source>
        <dbReference type="Pfam" id="PF06114"/>
    </source>
</evidence>
<protein>
    <recommendedName>
        <fullName evidence="1">IrrE N-terminal-like domain-containing protein</fullName>
    </recommendedName>
</protein>
<feature type="domain" description="IrrE N-terminal-like" evidence="1">
    <location>
        <begin position="2"/>
        <end position="64"/>
    </location>
</feature>
<proteinExistence type="predicted"/>
<gene>
    <name evidence="2" type="ORF">PEPNEM18_00693</name>
</gene>
<accession>A0A6V6Y1A8</accession>
<evidence type="ECO:0000313" key="3">
    <source>
        <dbReference type="Proteomes" id="UP000586454"/>
    </source>
</evidence>
<dbReference type="Proteomes" id="UP000586454">
    <property type="component" value="Unassembled WGS sequence"/>
</dbReference>
<dbReference type="Pfam" id="PF06114">
    <property type="entry name" value="Peptidase_M78"/>
    <property type="match status" value="1"/>
</dbReference>
<evidence type="ECO:0000313" key="2">
    <source>
        <dbReference type="EMBL" id="CAC9928620.1"/>
    </source>
</evidence>
<dbReference type="InterPro" id="IPR010359">
    <property type="entry name" value="IrrE_HExxH"/>
</dbReference>
<dbReference type="EMBL" id="CAIJCS010000015">
    <property type="protein sequence ID" value="CAC9928620.1"/>
    <property type="molecule type" value="Genomic_DNA"/>
</dbReference>
<sequence length="85" mass="10097">MDTIEWQANTFASCLLMNKKAIIKYLYYLGYDKHIKDETYLFDFIMKVSEQFQVSKTAALVRLKVLGYAPNDFELTKELYNEFSF</sequence>
<reference evidence="2 3" key="1">
    <citation type="submission" date="2020-06" db="EMBL/GenBank/DDBJ databases">
        <authorList>
            <person name="Criscuolo A."/>
        </authorList>
    </citation>
    <scope>NUCLEOTIDE SEQUENCE [LARGE SCALE GENOMIC DNA]</scope>
    <source>
        <strain evidence="2">1804121828</strain>
    </source>
</reference>
<dbReference type="AlphaFoldDB" id="A0A6V6Y1A8"/>